<name>A0A4Q7P8K0_9BACT</name>
<keyword evidence="2" id="KW-1185">Reference proteome</keyword>
<comment type="caution">
    <text evidence="1">The sequence shown here is derived from an EMBL/GenBank/DDBJ whole genome shotgun (WGS) entry which is preliminary data.</text>
</comment>
<proteinExistence type="predicted"/>
<gene>
    <name evidence="1" type="ORF">BC751_2078</name>
</gene>
<dbReference type="Gene3D" id="2.40.160.20">
    <property type="match status" value="1"/>
</dbReference>
<dbReference type="EMBL" id="SGXG01000001">
    <property type="protein sequence ID" value="RZS96503.1"/>
    <property type="molecule type" value="Genomic_DNA"/>
</dbReference>
<dbReference type="AlphaFoldDB" id="A0A4Q7P8K0"/>
<dbReference type="RefSeq" id="WP_242617430.1">
    <property type="nucleotide sequence ID" value="NZ_SGXG01000001.1"/>
</dbReference>
<reference evidence="1 2" key="1">
    <citation type="submission" date="2019-02" db="EMBL/GenBank/DDBJ databases">
        <title>Genomic Encyclopedia of Archaeal and Bacterial Type Strains, Phase II (KMG-II): from individual species to whole genera.</title>
        <authorList>
            <person name="Goeker M."/>
        </authorList>
    </citation>
    <scope>NUCLEOTIDE SEQUENCE [LARGE SCALE GENOMIC DNA]</scope>
    <source>
        <strain evidence="1 2">DSM 21411</strain>
    </source>
</reference>
<sequence length="218" mass="23778">MKKILIILIAQFFVFNVQAQMEKGRFLIGAGTNFGVSDNSGMMNLSFSTTRSEFEDGSSSGEGKDNAIFIGPKAGYFLMENLAVGLDLALGWGWSYMLTSDFDLKTRNSLFGLGPFVRYYFPTGKILPFAEINSIFGSQNLKSEIEGGLGPGLSVENNISFTHLGAGLGLALLLGEQSSLDLVLNYNSSRRHDETLGVKTWQNTLGIKVGFTIFLSKK</sequence>
<evidence type="ECO:0000313" key="2">
    <source>
        <dbReference type="Proteomes" id="UP000292209"/>
    </source>
</evidence>
<accession>A0A4Q7P8K0</accession>
<dbReference type="Proteomes" id="UP000292209">
    <property type="component" value="Unassembled WGS sequence"/>
</dbReference>
<dbReference type="SUPFAM" id="SSF56925">
    <property type="entry name" value="OMPA-like"/>
    <property type="match status" value="1"/>
</dbReference>
<protein>
    <submittedName>
        <fullName evidence="1">Outer membrane protein with beta-barrel domain</fullName>
    </submittedName>
</protein>
<evidence type="ECO:0000313" key="1">
    <source>
        <dbReference type="EMBL" id="RZS96503.1"/>
    </source>
</evidence>
<dbReference type="InterPro" id="IPR011250">
    <property type="entry name" value="OMP/PagP_B-barrel"/>
</dbReference>
<organism evidence="1 2">
    <name type="scientific">Cecembia calidifontis</name>
    <dbReference type="NCBI Taxonomy" id="1187080"/>
    <lineage>
        <taxon>Bacteria</taxon>
        <taxon>Pseudomonadati</taxon>
        <taxon>Bacteroidota</taxon>
        <taxon>Cytophagia</taxon>
        <taxon>Cytophagales</taxon>
        <taxon>Cyclobacteriaceae</taxon>
        <taxon>Cecembia</taxon>
    </lineage>
</organism>